<evidence type="ECO:0000313" key="3">
    <source>
        <dbReference type="Proteomes" id="UP000316801"/>
    </source>
</evidence>
<keyword evidence="3" id="KW-1185">Reference proteome</keyword>
<comment type="caution">
    <text evidence="2">The sequence shown here is derived from an EMBL/GenBank/DDBJ whole genome shotgun (WGS) entry which is preliminary data.</text>
</comment>
<accession>A0A549T0U7</accession>
<dbReference type="EMBL" id="VJMG01000065">
    <property type="protein sequence ID" value="TRL35499.1"/>
    <property type="molecule type" value="Genomic_DNA"/>
</dbReference>
<dbReference type="AlphaFoldDB" id="A0A549T0U7"/>
<evidence type="ECO:0000313" key="2">
    <source>
        <dbReference type="EMBL" id="TRL35499.1"/>
    </source>
</evidence>
<protein>
    <submittedName>
        <fullName evidence="2">Uncharacterized protein</fullName>
    </submittedName>
</protein>
<organism evidence="2 3">
    <name type="scientific">Rhizobium straminoryzae</name>
    <dbReference type="NCBI Taxonomy" id="1387186"/>
    <lineage>
        <taxon>Bacteria</taxon>
        <taxon>Pseudomonadati</taxon>
        <taxon>Pseudomonadota</taxon>
        <taxon>Alphaproteobacteria</taxon>
        <taxon>Hyphomicrobiales</taxon>
        <taxon>Rhizobiaceae</taxon>
        <taxon>Rhizobium/Agrobacterium group</taxon>
        <taxon>Rhizobium</taxon>
    </lineage>
</organism>
<dbReference type="RefSeq" id="WP_143126989.1">
    <property type="nucleotide sequence ID" value="NZ_VJMG01000065.1"/>
</dbReference>
<sequence length="166" mass="17497">MATLIARNDGGRPQAIRVHGGHTILQPGDRQPVTPCPDLDEKLMAHFASRGVTFSTIDDAEQSENETGIRKPARTTQSTRAGQSARKAASSTASKQAAEEVLLGSSILPALIEVAPERTVPLGEIVALAHKVSGLSVEDWNSQPDADREAALAATIDGLKATPQQD</sequence>
<dbReference type="Proteomes" id="UP000316801">
    <property type="component" value="Unassembled WGS sequence"/>
</dbReference>
<proteinExistence type="predicted"/>
<feature type="region of interest" description="Disordered" evidence="1">
    <location>
        <begin position="58"/>
        <end position="94"/>
    </location>
</feature>
<evidence type="ECO:0000256" key="1">
    <source>
        <dbReference type="SAM" id="MobiDB-lite"/>
    </source>
</evidence>
<name>A0A549T0U7_9HYPH</name>
<reference evidence="2 3" key="1">
    <citation type="submission" date="2019-07" db="EMBL/GenBank/DDBJ databases">
        <title>Ln-dependent methylotrophs.</title>
        <authorList>
            <person name="Tani A."/>
        </authorList>
    </citation>
    <scope>NUCLEOTIDE SEQUENCE [LARGE SCALE GENOMIC DNA]</scope>
    <source>
        <strain evidence="2 3">SM12</strain>
    </source>
</reference>
<gene>
    <name evidence="2" type="ORF">FNA46_20065</name>
</gene>
<feature type="compositionally biased region" description="Low complexity" evidence="1">
    <location>
        <begin position="83"/>
        <end position="94"/>
    </location>
</feature>